<dbReference type="PROSITE" id="PS51257">
    <property type="entry name" value="PROKAR_LIPOPROTEIN"/>
    <property type="match status" value="1"/>
</dbReference>
<dbReference type="EMBL" id="JAPDDT010000003">
    <property type="protein sequence ID" value="MCW1922998.1"/>
    <property type="molecule type" value="Genomic_DNA"/>
</dbReference>
<gene>
    <name evidence="3" type="ORF">OKA05_10580</name>
</gene>
<reference evidence="3 4" key="1">
    <citation type="submission" date="2022-10" db="EMBL/GenBank/DDBJ databases">
        <title>Luteolibacter arcticus strain CCTCC AB 2014275, whole genome shotgun sequencing project.</title>
        <authorList>
            <person name="Zhao G."/>
            <person name="Shen L."/>
        </authorList>
    </citation>
    <scope>NUCLEOTIDE SEQUENCE [LARGE SCALE GENOMIC DNA]</scope>
    <source>
        <strain evidence="3 4">CCTCC AB 2014275</strain>
    </source>
</reference>
<feature type="compositionally biased region" description="Gly residues" evidence="2">
    <location>
        <begin position="226"/>
        <end position="247"/>
    </location>
</feature>
<protein>
    <submittedName>
        <fullName evidence="3">Uncharacterized protein</fullName>
    </submittedName>
</protein>
<feature type="compositionally biased region" description="Polar residues" evidence="2">
    <location>
        <begin position="176"/>
        <end position="195"/>
    </location>
</feature>
<organism evidence="3 4">
    <name type="scientific">Luteolibacter arcticus</name>
    <dbReference type="NCBI Taxonomy" id="1581411"/>
    <lineage>
        <taxon>Bacteria</taxon>
        <taxon>Pseudomonadati</taxon>
        <taxon>Verrucomicrobiota</taxon>
        <taxon>Verrucomicrobiia</taxon>
        <taxon>Verrucomicrobiales</taxon>
        <taxon>Verrucomicrobiaceae</taxon>
        <taxon>Luteolibacter</taxon>
    </lineage>
</organism>
<feature type="coiled-coil region" evidence="1">
    <location>
        <begin position="36"/>
        <end position="63"/>
    </location>
</feature>
<sequence>MKRRSAVVRPGGILRWSTLALLTGAGLTGCDSGYVATAKDQQMAETQKRIDELDAQKAKLAAGMVLNNFHLEGVGYYHADARDFFPHPYGFEQSGKWFVNGIWQNRPGLGMVADSRPTPEALKKVEAALEKEQKQLAGQSGTAHGGGSGFGMGNALLMYWMLSGNRGFFSPGNGFRQASSQAPGWQGGVESQRSAVASHAAANPGYQRMVQQSRASGVPVRAGQSVRGGFGSSRSGGGGGSGFSSGS</sequence>
<evidence type="ECO:0000313" key="4">
    <source>
        <dbReference type="Proteomes" id="UP001320876"/>
    </source>
</evidence>
<name>A0ABT3GHP5_9BACT</name>
<keyword evidence="1" id="KW-0175">Coiled coil</keyword>
<dbReference type="RefSeq" id="WP_264487103.1">
    <property type="nucleotide sequence ID" value="NZ_JAPDDT010000003.1"/>
</dbReference>
<feature type="region of interest" description="Disordered" evidence="2">
    <location>
        <begin position="174"/>
        <end position="247"/>
    </location>
</feature>
<evidence type="ECO:0000256" key="1">
    <source>
        <dbReference type="SAM" id="Coils"/>
    </source>
</evidence>
<keyword evidence="4" id="KW-1185">Reference proteome</keyword>
<accession>A0ABT3GHP5</accession>
<evidence type="ECO:0000256" key="2">
    <source>
        <dbReference type="SAM" id="MobiDB-lite"/>
    </source>
</evidence>
<evidence type="ECO:0000313" key="3">
    <source>
        <dbReference type="EMBL" id="MCW1922998.1"/>
    </source>
</evidence>
<proteinExistence type="predicted"/>
<dbReference type="Proteomes" id="UP001320876">
    <property type="component" value="Unassembled WGS sequence"/>
</dbReference>
<comment type="caution">
    <text evidence="3">The sequence shown here is derived from an EMBL/GenBank/DDBJ whole genome shotgun (WGS) entry which is preliminary data.</text>
</comment>